<dbReference type="PROSITE" id="PS50994">
    <property type="entry name" value="INTEGRASE"/>
    <property type="match status" value="1"/>
</dbReference>
<comment type="caution">
    <text evidence="2">The sequence shown here is derived from an EMBL/GenBank/DDBJ whole genome shotgun (WGS) entry which is preliminary data.</text>
</comment>
<evidence type="ECO:0000313" key="2">
    <source>
        <dbReference type="EMBL" id="GFY02311.1"/>
    </source>
</evidence>
<dbReference type="SUPFAM" id="SSF53098">
    <property type="entry name" value="Ribonuclease H-like"/>
    <property type="match status" value="1"/>
</dbReference>
<reference evidence="2" key="1">
    <citation type="submission" date="2020-08" db="EMBL/GenBank/DDBJ databases">
        <title>Multicomponent nature underlies the extraordinary mechanical properties of spider dragline silk.</title>
        <authorList>
            <person name="Kono N."/>
            <person name="Nakamura H."/>
            <person name="Mori M."/>
            <person name="Yoshida Y."/>
            <person name="Ohtoshi R."/>
            <person name="Malay A.D."/>
            <person name="Moran D.A.P."/>
            <person name="Tomita M."/>
            <person name="Numata K."/>
            <person name="Arakawa K."/>
        </authorList>
    </citation>
    <scope>NUCLEOTIDE SEQUENCE</scope>
</reference>
<feature type="domain" description="Integrase catalytic" evidence="1">
    <location>
        <begin position="9"/>
        <end position="200"/>
    </location>
</feature>
<evidence type="ECO:0000313" key="3">
    <source>
        <dbReference type="Proteomes" id="UP000887159"/>
    </source>
</evidence>
<organism evidence="2 3">
    <name type="scientific">Trichonephila clavipes</name>
    <name type="common">Golden silk orbweaver</name>
    <name type="synonym">Nephila clavipes</name>
    <dbReference type="NCBI Taxonomy" id="2585209"/>
    <lineage>
        <taxon>Eukaryota</taxon>
        <taxon>Metazoa</taxon>
        <taxon>Ecdysozoa</taxon>
        <taxon>Arthropoda</taxon>
        <taxon>Chelicerata</taxon>
        <taxon>Arachnida</taxon>
        <taxon>Araneae</taxon>
        <taxon>Araneomorphae</taxon>
        <taxon>Entelegynae</taxon>
        <taxon>Araneoidea</taxon>
        <taxon>Nephilidae</taxon>
        <taxon>Trichonephila</taxon>
    </lineage>
</organism>
<accession>A0A8X6RY49</accession>
<dbReference type="GO" id="GO:0015074">
    <property type="term" value="P:DNA integration"/>
    <property type="evidence" value="ECO:0007669"/>
    <property type="project" value="InterPro"/>
</dbReference>
<sequence>MGNLPYERVNMAPPFSITGLDLGGPYFVTYKHQRKGVLNKIYVCVCFVTRAIHLEILSDLTSDAIIATLKRFMSRRGKCSKIFTDNATNFVGANSQLKVFYKTFNFPDQNLAAYFTEEGIEWNFIPPRAPHMGGLWEAGIKSVKYHLKRALGRSRLTYEEFETVIIQVEGILNSRPLTPISNDFDNFEVLTPAHFLIGRSINSILEPLVINISDNRLSRWQRTTKRGKWMIEKDNVMCGTMVNVKEDFTPVCNWLLGRVVEVYHGSDDRRQEEEPMDWEEVLFHPEVNAPFVPSRPPRKMRSLISVQVTALSANRFPNMRALVPKTEGGVSLHSRGCPERLLKRAASRDQSSQPPSGVPRATLFLERYICTTATMPTFKSTCQSRFHMCRNRRVGS</sequence>
<dbReference type="EMBL" id="BMAU01021233">
    <property type="protein sequence ID" value="GFY02311.1"/>
    <property type="molecule type" value="Genomic_DNA"/>
</dbReference>
<dbReference type="InterPro" id="IPR036397">
    <property type="entry name" value="RNaseH_sf"/>
</dbReference>
<dbReference type="GO" id="GO:0003676">
    <property type="term" value="F:nucleic acid binding"/>
    <property type="evidence" value="ECO:0007669"/>
    <property type="project" value="InterPro"/>
</dbReference>
<dbReference type="InterPro" id="IPR040676">
    <property type="entry name" value="DUF5641"/>
</dbReference>
<evidence type="ECO:0000259" key="1">
    <source>
        <dbReference type="PROSITE" id="PS50994"/>
    </source>
</evidence>
<dbReference type="Pfam" id="PF18701">
    <property type="entry name" value="DUF5641"/>
    <property type="match status" value="1"/>
</dbReference>
<dbReference type="PANTHER" id="PTHR47331">
    <property type="entry name" value="PHD-TYPE DOMAIN-CONTAINING PROTEIN"/>
    <property type="match status" value="1"/>
</dbReference>
<name>A0A8X6RY49_TRICX</name>
<gene>
    <name evidence="2" type="primary">AVEN_95668_1</name>
    <name evidence="2" type="ORF">TNCV_3501931</name>
</gene>
<dbReference type="AlphaFoldDB" id="A0A8X6RY49"/>
<dbReference type="InterPro" id="IPR001584">
    <property type="entry name" value="Integrase_cat-core"/>
</dbReference>
<dbReference type="Gene3D" id="3.30.420.10">
    <property type="entry name" value="Ribonuclease H-like superfamily/Ribonuclease H"/>
    <property type="match status" value="1"/>
</dbReference>
<protein>
    <submittedName>
        <fullName evidence="2">Integrase catalytic domain-containing protein</fullName>
    </submittedName>
</protein>
<dbReference type="PANTHER" id="PTHR47331:SF1">
    <property type="entry name" value="GAG-LIKE PROTEIN"/>
    <property type="match status" value="1"/>
</dbReference>
<dbReference type="Proteomes" id="UP000887159">
    <property type="component" value="Unassembled WGS sequence"/>
</dbReference>
<keyword evidence="3" id="KW-1185">Reference proteome</keyword>
<dbReference type="InterPro" id="IPR012337">
    <property type="entry name" value="RNaseH-like_sf"/>
</dbReference>
<proteinExistence type="predicted"/>